<dbReference type="Proteomes" id="UP000054466">
    <property type="component" value="Unassembled WGS sequence"/>
</dbReference>
<evidence type="ECO:0000256" key="1">
    <source>
        <dbReference type="SAM" id="MobiDB-lite"/>
    </source>
</evidence>
<name>A0A0D2D971_9EURO</name>
<dbReference type="RefSeq" id="XP_016252490.1">
    <property type="nucleotide sequence ID" value="XM_016390588.1"/>
</dbReference>
<reference evidence="2 3" key="1">
    <citation type="submission" date="2015-01" db="EMBL/GenBank/DDBJ databases">
        <title>The Genome Sequence of Cladophialophora immunda CBS83496.</title>
        <authorList>
            <consortium name="The Broad Institute Genomics Platform"/>
            <person name="Cuomo C."/>
            <person name="de Hoog S."/>
            <person name="Gorbushina A."/>
            <person name="Stielow B."/>
            <person name="Teixiera M."/>
            <person name="Abouelleil A."/>
            <person name="Chapman S.B."/>
            <person name="Priest M."/>
            <person name="Young S.K."/>
            <person name="Wortman J."/>
            <person name="Nusbaum C."/>
            <person name="Birren B."/>
        </authorList>
    </citation>
    <scope>NUCLEOTIDE SEQUENCE [LARGE SCALE GENOMIC DNA]</scope>
    <source>
        <strain evidence="2 3">CBS 83496</strain>
    </source>
</reference>
<dbReference type="VEuPathDB" id="FungiDB:PV07_03833"/>
<proteinExistence type="predicted"/>
<dbReference type="AlphaFoldDB" id="A0A0D2D971"/>
<organism evidence="2 3">
    <name type="scientific">Cladophialophora immunda</name>
    <dbReference type="NCBI Taxonomy" id="569365"/>
    <lineage>
        <taxon>Eukaryota</taxon>
        <taxon>Fungi</taxon>
        <taxon>Dikarya</taxon>
        <taxon>Ascomycota</taxon>
        <taxon>Pezizomycotina</taxon>
        <taxon>Eurotiomycetes</taxon>
        <taxon>Chaetothyriomycetidae</taxon>
        <taxon>Chaetothyriales</taxon>
        <taxon>Herpotrichiellaceae</taxon>
        <taxon>Cladophialophora</taxon>
    </lineage>
</organism>
<dbReference type="GeneID" id="27343027"/>
<sequence length="209" mass="24210">MDPRTQWQADFDRSMEFEEREWELKQEEWELKKWRLDMDRRKDDAERRFKNCVDLTDVAEGEEQQRDEGETESLATVKPATIPPLPTPQTSASLTTERAAGKEATMPNSQQHRFAFKAYVPQKTRQAPKRKVLVPEVERRSPDTSPTRQDTRVGMPNTTASAPGSVEQQKTLGFEDLLPTSGEQRDTSDDPQWTRASKRRSVARRRPEH</sequence>
<dbReference type="HOGENOM" id="CLU_1315273_0_0_1"/>
<evidence type="ECO:0000313" key="2">
    <source>
        <dbReference type="EMBL" id="KIW32274.1"/>
    </source>
</evidence>
<accession>A0A0D2D971</accession>
<feature type="compositionally biased region" description="Polar residues" evidence="1">
    <location>
        <begin position="156"/>
        <end position="171"/>
    </location>
</feature>
<dbReference type="EMBL" id="KN847041">
    <property type="protein sequence ID" value="KIW32274.1"/>
    <property type="molecule type" value="Genomic_DNA"/>
</dbReference>
<gene>
    <name evidence="2" type="ORF">PV07_03833</name>
</gene>
<protein>
    <submittedName>
        <fullName evidence="2">Uncharacterized protein</fullName>
    </submittedName>
</protein>
<keyword evidence="3" id="KW-1185">Reference proteome</keyword>
<feature type="region of interest" description="Disordered" evidence="1">
    <location>
        <begin position="58"/>
        <end position="209"/>
    </location>
</feature>
<feature type="compositionally biased region" description="Basic residues" evidence="1">
    <location>
        <begin position="196"/>
        <end position="209"/>
    </location>
</feature>
<evidence type="ECO:0000313" key="3">
    <source>
        <dbReference type="Proteomes" id="UP000054466"/>
    </source>
</evidence>